<keyword evidence="5" id="KW-0808">Transferase</keyword>
<evidence type="ECO:0000256" key="18">
    <source>
        <dbReference type="SAM" id="Phobius"/>
    </source>
</evidence>
<evidence type="ECO:0000256" key="1">
    <source>
        <dbReference type="ARBA" id="ARBA00004651"/>
    </source>
</evidence>
<evidence type="ECO:0000256" key="13">
    <source>
        <dbReference type="ARBA" id="ARBA00023180"/>
    </source>
</evidence>
<dbReference type="GO" id="GO:0031505">
    <property type="term" value="P:fungal-type cell wall organization"/>
    <property type="evidence" value="ECO:0007669"/>
    <property type="project" value="TreeGrafter"/>
</dbReference>
<keyword evidence="12 16" id="KW-0505">Motor protein</keyword>
<keyword evidence="11 18" id="KW-0472">Membrane</keyword>
<dbReference type="InterPro" id="IPR036400">
    <property type="entry name" value="Cyt_B5-like_heme/steroid_sf"/>
</dbReference>
<evidence type="ECO:0000256" key="15">
    <source>
        <dbReference type="ARBA" id="ARBA00049510"/>
    </source>
</evidence>
<evidence type="ECO:0000256" key="16">
    <source>
        <dbReference type="PROSITE-ProRule" id="PRU00782"/>
    </source>
</evidence>
<evidence type="ECO:0000256" key="6">
    <source>
        <dbReference type="ARBA" id="ARBA00022692"/>
    </source>
</evidence>
<keyword evidence="4" id="KW-0328">Glycosyltransferase</keyword>
<evidence type="ECO:0000256" key="4">
    <source>
        <dbReference type="ARBA" id="ARBA00022676"/>
    </source>
</evidence>
<proteinExistence type="inferred from homology"/>
<evidence type="ECO:0000256" key="5">
    <source>
        <dbReference type="ARBA" id="ARBA00022679"/>
    </source>
</evidence>
<evidence type="ECO:0000256" key="3">
    <source>
        <dbReference type="ARBA" id="ARBA00022475"/>
    </source>
</evidence>
<dbReference type="EMBL" id="MU853443">
    <property type="protein sequence ID" value="KAK4130061.1"/>
    <property type="molecule type" value="Genomic_DNA"/>
</dbReference>
<dbReference type="Gene3D" id="3.40.850.10">
    <property type="entry name" value="Kinesin motor domain"/>
    <property type="match status" value="1"/>
</dbReference>
<dbReference type="InterPro" id="IPR001609">
    <property type="entry name" value="Myosin_head_motor_dom-like"/>
</dbReference>
<dbReference type="Gene3D" id="3.90.550.10">
    <property type="entry name" value="Spore Coat Polysaccharide Biosynthesis Protein SpsA, Chain A"/>
    <property type="match status" value="1"/>
</dbReference>
<feature type="region of interest" description="Disordered" evidence="17">
    <location>
        <begin position="586"/>
        <end position="605"/>
    </location>
</feature>
<keyword evidence="7 16" id="KW-0547">Nucleotide-binding</keyword>
<keyword evidence="13" id="KW-0325">Glycoprotein</keyword>
<keyword evidence="6 18" id="KW-0812">Transmembrane</keyword>
<dbReference type="SMART" id="SM00242">
    <property type="entry name" value="MYSc"/>
    <property type="match status" value="1"/>
</dbReference>
<dbReference type="InterPro" id="IPR004835">
    <property type="entry name" value="Chitin_synth"/>
</dbReference>
<keyword evidence="23" id="KW-1185">Reference proteome</keyword>
<comment type="catalytic activity">
    <reaction evidence="15">
        <text>[(1-&gt;4)-N-acetyl-beta-D-glucosaminyl](n) + UDP-N-acetyl-alpha-D-glucosamine = [(1-&gt;4)-N-acetyl-beta-D-glucosaminyl](n+1) + UDP + H(+)</text>
        <dbReference type="Rhea" id="RHEA:16637"/>
        <dbReference type="Rhea" id="RHEA-COMP:9593"/>
        <dbReference type="Rhea" id="RHEA-COMP:9595"/>
        <dbReference type="ChEBI" id="CHEBI:15378"/>
        <dbReference type="ChEBI" id="CHEBI:17029"/>
        <dbReference type="ChEBI" id="CHEBI:57705"/>
        <dbReference type="ChEBI" id="CHEBI:58223"/>
        <dbReference type="EC" id="2.4.1.16"/>
    </reaction>
    <physiologicalReaction direction="left-to-right" evidence="15">
        <dbReference type="Rhea" id="RHEA:16638"/>
    </physiologicalReaction>
</comment>
<dbReference type="InterPro" id="IPR027417">
    <property type="entry name" value="P-loop_NTPase"/>
</dbReference>
<feature type="region of interest" description="Disordered" evidence="17">
    <location>
        <begin position="612"/>
        <end position="642"/>
    </location>
</feature>
<dbReference type="PROSITE" id="PS51998">
    <property type="entry name" value="DEK_C"/>
    <property type="match status" value="1"/>
</dbReference>
<evidence type="ECO:0000256" key="10">
    <source>
        <dbReference type="ARBA" id="ARBA00023123"/>
    </source>
</evidence>
<evidence type="ECO:0000313" key="23">
    <source>
        <dbReference type="Proteomes" id="UP001304895"/>
    </source>
</evidence>
<dbReference type="PANTHER" id="PTHR22914">
    <property type="entry name" value="CHITIN SYNTHASE"/>
    <property type="match status" value="1"/>
</dbReference>
<dbReference type="SUPFAM" id="SSF52540">
    <property type="entry name" value="P-loop containing nucleoside triphosphate hydrolases"/>
    <property type="match status" value="1"/>
</dbReference>
<keyword evidence="3" id="KW-1003">Cell membrane</keyword>
<comment type="caution">
    <text evidence="22">The sequence shown here is derived from an EMBL/GenBank/DDBJ whole genome shotgun (WGS) entry which is preliminary data.</text>
</comment>
<organism evidence="22 23">
    <name type="scientific">Trichocladium antarcticum</name>
    <dbReference type="NCBI Taxonomy" id="1450529"/>
    <lineage>
        <taxon>Eukaryota</taxon>
        <taxon>Fungi</taxon>
        <taxon>Dikarya</taxon>
        <taxon>Ascomycota</taxon>
        <taxon>Pezizomycotina</taxon>
        <taxon>Sordariomycetes</taxon>
        <taxon>Sordariomycetidae</taxon>
        <taxon>Sordariales</taxon>
        <taxon>Chaetomiaceae</taxon>
        <taxon>Trichocladium</taxon>
    </lineage>
</organism>
<dbReference type="Pfam" id="PF03142">
    <property type="entry name" value="Chitin_synth_2"/>
    <property type="match status" value="1"/>
</dbReference>
<keyword evidence="10 16" id="KW-0518">Myosin</keyword>
<dbReference type="FunFam" id="1.20.58.530:FF:000017">
    <property type="entry name" value="Chitin synthase ChsE"/>
    <property type="match status" value="1"/>
</dbReference>
<feature type="domain" description="DEK-C" evidence="21">
    <location>
        <begin position="1808"/>
        <end position="1863"/>
    </location>
</feature>
<dbReference type="Pfam" id="PF00173">
    <property type="entry name" value="Cyt-b5"/>
    <property type="match status" value="1"/>
</dbReference>
<comment type="similarity">
    <text evidence="16">Belongs to the TRAFAC class myosin-kinesin ATPase superfamily. Myosin family.</text>
</comment>
<dbReference type="InterPro" id="IPR036961">
    <property type="entry name" value="Kinesin_motor_dom_sf"/>
</dbReference>
<name>A0AAN6UCJ5_9PEZI</name>
<dbReference type="GO" id="GO:0016459">
    <property type="term" value="C:myosin complex"/>
    <property type="evidence" value="ECO:0007669"/>
    <property type="project" value="UniProtKB-KW"/>
</dbReference>
<feature type="region of interest" description="Disordered" evidence="17">
    <location>
        <begin position="1"/>
        <end position="26"/>
    </location>
</feature>
<keyword evidence="9 18" id="KW-1133">Transmembrane helix</keyword>
<dbReference type="PANTHER" id="PTHR22914:SF45">
    <property type="entry name" value="CHITIN SYNTHASE"/>
    <property type="match status" value="1"/>
</dbReference>
<dbReference type="Gene3D" id="1.20.120.720">
    <property type="entry name" value="Myosin VI head, motor domain, U50 subdomain"/>
    <property type="match status" value="1"/>
</dbReference>
<feature type="transmembrane region" description="Helical" evidence="18">
    <location>
        <begin position="1615"/>
        <end position="1635"/>
    </location>
</feature>
<dbReference type="Pfam" id="PF00063">
    <property type="entry name" value="Myosin_head"/>
    <property type="match status" value="1"/>
</dbReference>
<dbReference type="PROSITE" id="PS50255">
    <property type="entry name" value="CYTOCHROME_B5_2"/>
    <property type="match status" value="1"/>
</dbReference>
<feature type="domain" description="Myosin motor" evidence="20">
    <location>
        <begin position="1"/>
        <end position="774"/>
    </location>
</feature>
<reference evidence="22" key="1">
    <citation type="journal article" date="2023" name="Mol. Phylogenet. Evol.">
        <title>Genome-scale phylogeny and comparative genomics of the fungal order Sordariales.</title>
        <authorList>
            <person name="Hensen N."/>
            <person name="Bonometti L."/>
            <person name="Westerberg I."/>
            <person name="Brannstrom I.O."/>
            <person name="Guillou S."/>
            <person name="Cros-Aarteil S."/>
            <person name="Calhoun S."/>
            <person name="Haridas S."/>
            <person name="Kuo A."/>
            <person name="Mondo S."/>
            <person name="Pangilinan J."/>
            <person name="Riley R."/>
            <person name="LaButti K."/>
            <person name="Andreopoulos B."/>
            <person name="Lipzen A."/>
            <person name="Chen C."/>
            <person name="Yan M."/>
            <person name="Daum C."/>
            <person name="Ng V."/>
            <person name="Clum A."/>
            <person name="Steindorff A."/>
            <person name="Ohm R.A."/>
            <person name="Martin F."/>
            <person name="Silar P."/>
            <person name="Natvig D.O."/>
            <person name="Lalanne C."/>
            <person name="Gautier V."/>
            <person name="Ament-Velasquez S.L."/>
            <person name="Kruys A."/>
            <person name="Hutchinson M.I."/>
            <person name="Powell A.J."/>
            <person name="Barry K."/>
            <person name="Miller A.N."/>
            <person name="Grigoriev I.V."/>
            <person name="Debuchy R."/>
            <person name="Gladieux P."/>
            <person name="Hiltunen Thoren M."/>
            <person name="Johannesson H."/>
        </authorList>
    </citation>
    <scope>NUCLEOTIDE SEQUENCE</scope>
    <source>
        <strain evidence="22">CBS 123565</strain>
    </source>
</reference>
<dbReference type="InterPro" id="IPR029044">
    <property type="entry name" value="Nucleotide-diphossugar_trans"/>
</dbReference>
<dbReference type="InterPro" id="IPR025662">
    <property type="entry name" value="Sigma_54_int_dom_ATP-bd_1"/>
</dbReference>
<feature type="transmembrane region" description="Helical" evidence="18">
    <location>
        <begin position="1588"/>
        <end position="1609"/>
    </location>
</feature>
<evidence type="ECO:0000259" key="20">
    <source>
        <dbReference type="PROSITE" id="PS51456"/>
    </source>
</evidence>
<keyword evidence="14 16" id="KW-0009">Actin-binding</keyword>
<dbReference type="FunFam" id="1.10.10.60:FF:000337">
    <property type="entry name" value="Chitin synthase 8"/>
    <property type="match status" value="1"/>
</dbReference>
<dbReference type="Gene3D" id="1.20.58.530">
    <property type="match status" value="1"/>
</dbReference>
<sequence>MALNLPGGNGGGGAHTQPSLPSLPAHLQSDTHLTAHLASRFHVSLPTARLSSHALVCINTYTSSTKGDGSRDSSAMSAAEDLADRTLARLGHRSENQAVLFLGESGSGKTTVRSHLLTSILNRTSTPLSNKVSLAAYVFDTLTTTKTATTPTASKAGLFYELQYDTASTTHPLLIGAKLLDHRLERSRITDVPTGERNFHVLYYLLAGTGAAEKTHLGFDAPGSTDKRWKYLGHPTQLKVGINDTEGFQLFKTALRKLEFPRSEIAEICQILASILHIGQLEFETSSSTLATGDDSGGFSHEGGQTTTAVKNKDVLGIIAAFLGVGAAELQTTFSYKTKMIHKERVTVMLDPAGARGNANELARTLYSLLVAYVIESINQRLCAAEDSIANTVSVVDFPGFQQQSSTGSMLDQLLNNAATESLYNLTLQNFFDRKADMLETEEVAVAATSYFDNSDAVKGLLKPGNGLLGILDDQTRRHRTDMQLLESLRKRFDGKNPAITVSSATAKLPGSNFFTENTAATFAIKHFAGEVEYPVKGLVEENGEVISGDLMNLINSSKSTFVARLFGQEVLHTVVHPQERTTVMQASVSSKPMRAPSIMSKRGRPSAALAAARARAAEREMAANHGSEAGDGKRTGSARTSEQGASGQFLAALENVTRSVAAPGTNCYFVFCLKPNDRRIANQFDSKCVRAQVQTFGIAEISQRLRSADFSLFLPFGEFLGLADAETVLVGSEREKVEMVVDDKRWPNNEVAIGSTGVFLSERCWMEIAQLGENFSQSGRYGLPSDAGTGMTTPADPFGASKERLLLSGGVTPASLTGEKKGAGYFGSHDVDARSEAGASAFGGGDMFKNLDTREQMAERGNEKDMQEVEEYKDSPSRKRWVFLVYLLTFFIPDFLIRLLGRMPRKDVRMAWREKLAINMIIWFSCCVAAFFMIVFPMLICPKQYVYSPDEISKYDGKDGNGAYASIRGQVFDIGKFQTRHYPPYLPAKSILQYGGMDITTLFPVQVSALCQGLHGTIAQSVLLDYNNPNITGSTLVISSTDKNAHYHDFRSFTNDPRPDWFSQQMKMLRANYKVGNIGYSAEYIRTLSTKQRTVGILNNRVYDLSNYITGGRGQKNPSGDDSTLNADDIDFMHPLVIDLFQQRSGDDVTTLWQSLGIDADQKKAMQLCLDNLFYIADVDTRSSARCKFAEYLVLAVSILLASVIGFKFFAALQFGTKTMPESIDKFVMCQIPAYTEDEDSIRRAIDSAARMRYDDKRKLLVIVCDGMIIGQGNDRPTPRIVLDILGVSEAVDPEPLSFESLGEGLKQHNMGKVYSGLYEVQGHIVPFLVVVKVGKPSEVSRPGNRGKRDSQMIIMRFLNRVHYNLPMSPLELEIYHQIRNIIGVNPTFYEYLLQIDADTVVAPDSATRMVSAFLDDTRLIACCGETALTNAKSSFVTMIQVYEYYISHNLSKAFESLFGSVTCLPGCFSMYRIRAAETGKPLFVSREIVEGYSTIRVDTLHMKNLLHLGEDRFLTTLLLKYHSRYKTKYIFRAHAWTIAPDSWAVFLSQRRRWINSTVHNLMELIPMSQLCGFCCFSMRFIVFIDLLSTVVQPLTLAYIVYLIVMVVQKTTVIPVMAFVLLAAIYGLQAIIFIMRRKWEMIGWMILYILAIPVFSFALPLYSFWHMDDFNWGNTRVIAGEQGKKVVISDEGKFDPASIPRKKWEEYQAELWEAQTARDDAHSEVSGYSYATRPNIAQSDYGAYTPSRPGSTAGGYAMMPNAGSRMSLAASDMLMTPGARASQFGGSQFRGPSPSQPEVEMSNLAGMPSDDALLAEIREILRTADLMTVTKKGVKQELERRFGVLLDPRRAYINSATEAILSGQL</sequence>
<dbReference type="InterPro" id="IPR001199">
    <property type="entry name" value="Cyt_B5-like_heme/steroid-bd"/>
</dbReference>
<dbReference type="CDD" id="cd14879">
    <property type="entry name" value="MYSc_Myo17"/>
    <property type="match status" value="1"/>
</dbReference>
<dbReference type="InterPro" id="IPR014876">
    <property type="entry name" value="DEK_C"/>
</dbReference>
<evidence type="ECO:0000256" key="7">
    <source>
        <dbReference type="ARBA" id="ARBA00022741"/>
    </source>
</evidence>
<dbReference type="EC" id="2.4.1.16" evidence="2"/>
<dbReference type="SMART" id="SM01117">
    <property type="entry name" value="Cyt-b5"/>
    <property type="match status" value="2"/>
</dbReference>
<protein>
    <recommendedName>
        <fullName evidence="2">chitin synthase</fullName>
        <ecNumber evidence="2">2.4.1.16</ecNumber>
    </recommendedName>
</protein>
<evidence type="ECO:0000256" key="11">
    <source>
        <dbReference type="ARBA" id="ARBA00023136"/>
    </source>
</evidence>
<dbReference type="PROSITE" id="PS51456">
    <property type="entry name" value="MYOSIN_MOTOR"/>
    <property type="match status" value="1"/>
</dbReference>
<feature type="domain" description="Cytochrome b5 heme-binding" evidence="19">
    <location>
        <begin position="945"/>
        <end position="1033"/>
    </location>
</feature>
<evidence type="ECO:0000259" key="19">
    <source>
        <dbReference type="PROSITE" id="PS50255"/>
    </source>
</evidence>
<feature type="region of interest" description="Disordered" evidence="17">
    <location>
        <begin position="1781"/>
        <end position="1805"/>
    </location>
</feature>
<dbReference type="GO" id="GO:0005524">
    <property type="term" value="F:ATP binding"/>
    <property type="evidence" value="ECO:0007669"/>
    <property type="project" value="UniProtKB-UniRule"/>
</dbReference>
<feature type="binding site" evidence="16">
    <location>
        <begin position="103"/>
        <end position="110"/>
    </location>
    <ligand>
        <name>ATP</name>
        <dbReference type="ChEBI" id="CHEBI:30616"/>
    </ligand>
</feature>
<evidence type="ECO:0000256" key="8">
    <source>
        <dbReference type="ARBA" id="ARBA00022840"/>
    </source>
</evidence>
<feature type="transmembrane region" description="Helical" evidence="18">
    <location>
        <begin position="922"/>
        <end position="941"/>
    </location>
</feature>
<dbReference type="SUPFAM" id="SSF53448">
    <property type="entry name" value="Nucleotide-diphospho-sugar transferases"/>
    <property type="match status" value="1"/>
</dbReference>
<evidence type="ECO:0000256" key="2">
    <source>
        <dbReference type="ARBA" id="ARBA00012543"/>
    </source>
</evidence>
<evidence type="ECO:0000256" key="12">
    <source>
        <dbReference type="ARBA" id="ARBA00023175"/>
    </source>
</evidence>
<dbReference type="PROSITE" id="PS00675">
    <property type="entry name" value="SIGMA54_INTERACT_1"/>
    <property type="match status" value="1"/>
</dbReference>
<dbReference type="GO" id="GO:0030428">
    <property type="term" value="C:cell septum"/>
    <property type="evidence" value="ECO:0007669"/>
    <property type="project" value="TreeGrafter"/>
</dbReference>
<evidence type="ECO:0000313" key="22">
    <source>
        <dbReference type="EMBL" id="KAK4130061.1"/>
    </source>
</evidence>
<feature type="transmembrane region" description="Helical" evidence="18">
    <location>
        <begin position="882"/>
        <end position="901"/>
    </location>
</feature>
<dbReference type="SUPFAM" id="SSF55856">
    <property type="entry name" value="Cytochrome b5-like heme/steroid binding domain"/>
    <property type="match status" value="1"/>
</dbReference>
<dbReference type="GO" id="GO:0004100">
    <property type="term" value="F:chitin synthase activity"/>
    <property type="evidence" value="ECO:0007669"/>
    <property type="project" value="UniProtKB-EC"/>
</dbReference>
<dbReference type="InterPro" id="IPR036037">
    <property type="entry name" value="MYSc_Myo17"/>
</dbReference>
<comment type="caution">
    <text evidence="16">Lacks conserved residue(s) required for the propagation of feature annotation.</text>
</comment>
<dbReference type="GO" id="GO:0003774">
    <property type="term" value="F:cytoskeletal motor activity"/>
    <property type="evidence" value="ECO:0007669"/>
    <property type="project" value="UniProtKB-UniRule"/>
</dbReference>
<accession>A0AAN6UCJ5</accession>
<dbReference type="Gene3D" id="1.10.10.60">
    <property type="entry name" value="Homeodomain-like"/>
    <property type="match status" value="1"/>
</dbReference>
<evidence type="ECO:0000259" key="21">
    <source>
        <dbReference type="PROSITE" id="PS51998"/>
    </source>
</evidence>
<dbReference type="GO" id="GO:0003779">
    <property type="term" value="F:actin binding"/>
    <property type="evidence" value="ECO:0007669"/>
    <property type="project" value="UniProtKB-KW"/>
</dbReference>
<dbReference type="Pfam" id="PF08766">
    <property type="entry name" value="DEK_C"/>
    <property type="match status" value="1"/>
</dbReference>
<reference evidence="22" key="2">
    <citation type="submission" date="2023-05" db="EMBL/GenBank/DDBJ databases">
        <authorList>
            <consortium name="Lawrence Berkeley National Laboratory"/>
            <person name="Steindorff A."/>
            <person name="Hensen N."/>
            <person name="Bonometti L."/>
            <person name="Westerberg I."/>
            <person name="Brannstrom I.O."/>
            <person name="Guillou S."/>
            <person name="Cros-Aarteil S."/>
            <person name="Calhoun S."/>
            <person name="Haridas S."/>
            <person name="Kuo A."/>
            <person name="Mondo S."/>
            <person name="Pangilinan J."/>
            <person name="Riley R."/>
            <person name="Labutti K."/>
            <person name="Andreopoulos B."/>
            <person name="Lipzen A."/>
            <person name="Chen C."/>
            <person name="Yanf M."/>
            <person name="Daum C."/>
            <person name="Ng V."/>
            <person name="Clum A."/>
            <person name="Ohm R."/>
            <person name="Martin F."/>
            <person name="Silar P."/>
            <person name="Natvig D."/>
            <person name="Lalanne C."/>
            <person name="Gautier V."/>
            <person name="Ament-Velasquez S.L."/>
            <person name="Kruys A."/>
            <person name="Hutchinson M.I."/>
            <person name="Powell A.J."/>
            <person name="Barry K."/>
            <person name="Miller A.N."/>
            <person name="Grigoriev I.V."/>
            <person name="Debuchy R."/>
            <person name="Gladieux P."/>
            <person name="Thoren M.H."/>
            <person name="Johannesson H."/>
        </authorList>
    </citation>
    <scope>NUCLEOTIDE SEQUENCE</scope>
    <source>
        <strain evidence="22">CBS 123565</strain>
    </source>
</reference>
<evidence type="ECO:0000256" key="14">
    <source>
        <dbReference type="ARBA" id="ARBA00023203"/>
    </source>
</evidence>
<dbReference type="GO" id="GO:0005886">
    <property type="term" value="C:plasma membrane"/>
    <property type="evidence" value="ECO:0007669"/>
    <property type="project" value="UniProtKB-SubCell"/>
</dbReference>
<evidence type="ECO:0000256" key="9">
    <source>
        <dbReference type="ARBA" id="ARBA00022989"/>
    </source>
</evidence>
<dbReference type="Proteomes" id="UP001304895">
    <property type="component" value="Unassembled WGS sequence"/>
</dbReference>
<dbReference type="GO" id="GO:0006031">
    <property type="term" value="P:chitin biosynthetic process"/>
    <property type="evidence" value="ECO:0007669"/>
    <property type="project" value="TreeGrafter"/>
</dbReference>
<evidence type="ECO:0000256" key="17">
    <source>
        <dbReference type="SAM" id="MobiDB-lite"/>
    </source>
</evidence>
<gene>
    <name evidence="22" type="ORF">BT67DRAFT_244397</name>
</gene>
<dbReference type="SUPFAM" id="SSF109715">
    <property type="entry name" value="DEK C-terminal domain"/>
    <property type="match status" value="1"/>
</dbReference>
<comment type="subcellular location">
    <subcellularLocation>
        <location evidence="1">Cell membrane</location>
        <topology evidence="1">Multi-pass membrane protein</topology>
    </subcellularLocation>
</comment>
<keyword evidence="8 16" id="KW-0067">ATP-binding</keyword>
<feature type="transmembrane region" description="Helical" evidence="18">
    <location>
        <begin position="1647"/>
        <end position="1666"/>
    </location>
</feature>
<feature type="compositionally biased region" description="Basic and acidic residues" evidence="17">
    <location>
        <begin position="616"/>
        <end position="635"/>
    </location>
</feature>